<evidence type="ECO:0000313" key="3">
    <source>
        <dbReference type="Proteomes" id="UP000694427"/>
    </source>
</evidence>
<proteinExistence type="predicted"/>
<dbReference type="Ensembl" id="ENSCCRT00010109854.1">
    <property type="protein sequence ID" value="ENSCCRP00010099044.1"/>
    <property type="gene ID" value="ENSCCRG00010043396.1"/>
</dbReference>
<sequence>MGALKIVTRRNVIQRLKKLGDIIFLQETHLSQGEHEKLGRLAGTQIFSSSYKSAKRGVAVLLKNNLRFIKDRCIREKQGRFVFLQGEIDGQLVTLINVYDPPGERVALMKRILCLLMSEAKGLTIMGGDLNLEMNQKIDTTSRIKHKSEPSAKLLREDLSKTHSLVTMYIKLLMLLITLEKQNNK</sequence>
<name>A0A8C1NZZ5_CYPCA</name>
<dbReference type="Gene3D" id="3.60.10.10">
    <property type="entry name" value="Endonuclease/exonuclease/phosphatase"/>
    <property type="match status" value="1"/>
</dbReference>
<reference evidence="2" key="2">
    <citation type="submission" date="2025-09" db="UniProtKB">
        <authorList>
            <consortium name="Ensembl"/>
        </authorList>
    </citation>
    <scope>IDENTIFICATION</scope>
</reference>
<dbReference type="GO" id="GO:0003824">
    <property type="term" value="F:catalytic activity"/>
    <property type="evidence" value="ECO:0007669"/>
    <property type="project" value="InterPro"/>
</dbReference>
<dbReference type="AlphaFoldDB" id="A0A8C1NZZ5"/>
<feature type="domain" description="Endonuclease/exonuclease/phosphatase" evidence="1">
    <location>
        <begin position="10"/>
        <end position="132"/>
    </location>
</feature>
<dbReference type="InterPro" id="IPR005135">
    <property type="entry name" value="Endo/exonuclease/phosphatase"/>
</dbReference>
<accession>A0A8C1NZZ5</accession>
<dbReference type="InterPro" id="IPR036691">
    <property type="entry name" value="Endo/exonu/phosph_ase_sf"/>
</dbReference>
<reference evidence="2" key="1">
    <citation type="submission" date="2025-08" db="UniProtKB">
        <authorList>
            <consortium name="Ensembl"/>
        </authorList>
    </citation>
    <scope>IDENTIFICATION</scope>
</reference>
<dbReference type="Proteomes" id="UP000694427">
    <property type="component" value="Unplaced"/>
</dbReference>
<protein>
    <recommendedName>
        <fullName evidence="1">Endonuclease/exonuclease/phosphatase domain-containing protein</fullName>
    </recommendedName>
</protein>
<evidence type="ECO:0000259" key="1">
    <source>
        <dbReference type="Pfam" id="PF03372"/>
    </source>
</evidence>
<evidence type="ECO:0000313" key="2">
    <source>
        <dbReference type="Ensembl" id="ENSCCRP00010099044.1"/>
    </source>
</evidence>
<organism evidence="2 3">
    <name type="scientific">Cyprinus carpio</name>
    <name type="common">Common carp</name>
    <dbReference type="NCBI Taxonomy" id="7962"/>
    <lineage>
        <taxon>Eukaryota</taxon>
        <taxon>Metazoa</taxon>
        <taxon>Chordata</taxon>
        <taxon>Craniata</taxon>
        <taxon>Vertebrata</taxon>
        <taxon>Euteleostomi</taxon>
        <taxon>Actinopterygii</taxon>
        <taxon>Neopterygii</taxon>
        <taxon>Teleostei</taxon>
        <taxon>Ostariophysi</taxon>
        <taxon>Cypriniformes</taxon>
        <taxon>Cyprinidae</taxon>
        <taxon>Cyprininae</taxon>
        <taxon>Cyprinus</taxon>
    </lineage>
</organism>
<dbReference type="Pfam" id="PF03372">
    <property type="entry name" value="Exo_endo_phos"/>
    <property type="match status" value="1"/>
</dbReference>
<dbReference type="SUPFAM" id="SSF56219">
    <property type="entry name" value="DNase I-like"/>
    <property type="match status" value="1"/>
</dbReference>
<keyword evidence="3" id="KW-1185">Reference proteome</keyword>